<proteinExistence type="predicted"/>
<reference evidence="2" key="1">
    <citation type="submission" date="2021-02" db="EMBL/GenBank/DDBJ databases">
        <authorList>
            <person name="Dougan E. K."/>
            <person name="Rhodes N."/>
            <person name="Thang M."/>
            <person name="Chan C."/>
        </authorList>
    </citation>
    <scope>NUCLEOTIDE SEQUENCE</scope>
</reference>
<dbReference type="Proteomes" id="UP000649617">
    <property type="component" value="Unassembled WGS sequence"/>
</dbReference>
<accession>A0A812IS34</accession>
<gene>
    <name evidence="2" type="primary">rev1</name>
    <name evidence="2" type="ORF">SPIL2461_LOCUS1078</name>
</gene>
<comment type="caution">
    <text evidence="2">The sequence shown here is derived from an EMBL/GenBank/DDBJ whole genome shotgun (WGS) entry which is preliminary data.</text>
</comment>
<dbReference type="OrthoDB" id="447129at2759"/>
<sequence>MSGKVQLTRSTTVLLRGAPLCNHANDSAESVLLVLAPKAMQSERVRIRLEEEDVQTAGDLQELDKEDLKELGLNMVERRRVLRWASSPSPIDFLESLQPPDERRSAEGRPLQAVEQ</sequence>
<evidence type="ECO:0000256" key="1">
    <source>
        <dbReference type="SAM" id="MobiDB-lite"/>
    </source>
</evidence>
<keyword evidence="3" id="KW-1185">Reference proteome</keyword>
<dbReference type="EMBL" id="CAJNIZ010001023">
    <property type="protein sequence ID" value="CAE7181145.1"/>
    <property type="molecule type" value="Genomic_DNA"/>
</dbReference>
<evidence type="ECO:0000313" key="3">
    <source>
        <dbReference type="Proteomes" id="UP000649617"/>
    </source>
</evidence>
<name>A0A812IS34_SYMPI</name>
<feature type="non-terminal residue" evidence="2">
    <location>
        <position position="1"/>
    </location>
</feature>
<feature type="region of interest" description="Disordered" evidence="1">
    <location>
        <begin position="90"/>
        <end position="116"/>
    </location>
</feature>
<organism evidence="2 3">
    <name type="scientific">Symbiodinium pilosum</name>
    <name type="common">Dinoflagellate</name>
    <dbReference type="NCBI Taxonomy" id="2952"/>
    <lineage>
        <taxon>Eukaryota</taxon>
        <taxon>Sar</taxon>
        <taxon>Alveolata</taxon>
        <taxon>Dinophyceae</taxon>
        <taxon>Suessiales</taxon>
        <taxon>Symbiodiniaceae</taxon>
        <taxon>Symbiodinium</taxon>
    </lineage>
</organism>
<dbReference type="AlphaFoldDB" id="A0A812IS34"/>
<evidence type="ECO:0000313" key="2">
    <source>
        <dbReference type="EMBL" id="CAE7181145.1"/>
    </source>
</evidence>
<protein>
    <submittedName>
        <fullName evidence="2">Rev1 protein</fullName>
    </submittedName>
</protein>